<dbReference type="Gene3D" id="3.40.50.1820">
    <property type="entry name" value="alpha/beta hydrolase"/>
    <property type="match status" value="1"/>
</dbReference>
<sequence>MTQDTTPPPAAQSTAQPTAGPELPRSPDAVRRRIADHPVTGTPAEMRQGFADRIGPQPAARPALIGQVEALVVGDGPDCLFFHGGGYVFGAPETHVAAAQVMAEAGLRVILPRYPLAPEDPWPAQPEAALALLEALPGPVAVAGISAGGHLALTLGLAVPERIAALGLISANTDRSGLSASRAPMSEEDAMNSDADDAALARLVFGDRPGGDPAVSPLLEDLSELPPLKLAAGGAEVLLDDTLLLAHRAALQGASVSLDIAPGQFHMAHMWPEAFPVARAQLLRLARGLRAELDRARADEAGRSGAGG</sequence>
<feature type="compositionally biased region" description="Pro residues" evidence="2">
    <location>
        <begin position="1"/>
        <end position="10"/>
    </location>
</feature>
<organism evidence="4 5">
    <name type="scientific">Mesobaculum littorinae</name>
    <dbReference type="NCBI Taxonomy" id="2486419"/>
    <lineage>
        <taxon>Bacteria</taxon>
        <taxon>Pseudomonadati</taxon>
        <taxon>Pseudomonadota</taxon>
        <taxon>Alphaproteobacteria</taxon>
        <taxon>Rhodobacterales</taxon>
        <taxon>Roseobacteraceae</taxon>
        <taxon>Mesobaculum</taxon>
    </lineage>
</organism>
<dbReference type="InterPro" id="IPR013094">
    <property type="entry name" value="AB_hydrolase_3"/>
</dbReference>
<dbReference type="OrthoDB" id="9806180at2"/>
<keyword evidence="5" id="KW-1185">Reference proteome</keyword>
<dbReference type="InterPro" id="IPR050300">
    <property type="entry name" value="GDXG_lipolytic_enzyme"/>
</dbReference>
<dbReference type="Pfam" id="PF07859">
    <property type="entry name" value="Abhydrolase_3"/>
    <property type="match status" value="1"/>
</dbReference>
<feature type="region of interest" description="Disordered" evidence="2">
    <location>
        <begin position="1"/>
        <end position="44"/>
    </location>
</feature>
<feature type="compositionally biased region" description="Low complexity" evidence="2">
    <location>
        <begin position="11"/>
        <end position="21"/>
    </location>
</feature>
<evidence type="ECO:0000313" key="5">
    <source>
        <dbReference type="Proteomes" id="UP000285908"/>
    </source>
</evidence>
<dbReference type="RefSeq" id="WP_127905674.1">
    <property type="nucleotide sequence ID" value="NZ_RQXX01000002.1"/>
</dbReference>
<keyword evidence="1" id="KW-0378">Hydrolase</keyword>
<protein>
    <recommendedName>
        <fullName evidence="3">Alpha/beta hydrolase fold-3 domain-containing protein</fullName>
    </recommendedName>
</protein>
<gene>
    <name evidence="4" type="ORF">EKE94_05840</name>
</gene>
<dbReference type="SUPFAM" id="SSF53474">
    <property type="entry name" value="alpha/beta-Hydrolases"/>
    <property type="match status" value="1"/>
</dbReference>
<feature type="domain" description="Alpha/beta hydrolase fold-3" evidence="3">
    <location>
        <begin position="80"/>
        <end position="269"/>
    </location>
</feature>
<name>A0A438AI75_9RHOB</name>
<dbReference type="InterPro" id="IPR029058">
    <property type="entry name" value="AB_hydrolase_fold"/>
</dbReference>
<dbReference type="Proteomes" id="UP000285908">
    <property type="component" value="Unassembled WGS sequence"/>
</dbReference>
<dbReference type="AlphaFoldDB" id="A0A438AI75"/>
<comment type="caution">
    <text evidence="4">The sequence shown here is derived from an EMBL/GenBank/DDBJ whole genome shotgun (WGS) entry which is preliminary data.</text>
</comment>
<accession>A0A438AI75</accession>
<dbReference type="EMBL" id="RQXX01000002">
    <property type="protein sequence ID" value="RVV98441.1"/>
    <property type="molecule type" value="Genomic_DNA"/>
</dbReference>
<proteinExistence type="predicted"/>
<evidence type="ECO:0000256" key="1">
    <source>
        <dbReference type="ARBA" id="ARBA00022801"/>
    </source>
</evidence>
<evidence type="ECO:0000256" key="2">
    <source>
        <dbReference type="SAM" id="MobiDB-lite"/>
    </source>
</evidence>
<reference evidence="4 5" key="1">
    <citation type="submission" date="2018-11" db="EMBL/GenBank/DDBJ databases">
        <title>Mesobaculum littorinae gen. nov., sp. nov., isolated from Littorina scabra that represents a novel genus of the order Rhodobacteraceae.</title>
        <authorList>
            <person name="Li F."/>
        </authorList>
    </citation>
    <scope>NUCLEOTIDE SEQUENCE [LARGE SCALE GENOMIC DNA]</scope>
    <source>
        <strain evidence="4 5">M0103</strain>
    </source>
</reference>
<dbReference type="GO" id="GO:0016787">
    <property type="term" value="F:hydrolase activity"/>
    <property type="evidence" value="ECO:0007669"/>
    <property type="project" value="UniProtKB-KW"/>
</dbReference>
<dbReference type="PANTHER" id="PTHR48081:SF8">
    <property type="entry name" value="ALPHA_BETA HYDROLASE FOLD-3 DOMAIN-CONTAINING PROTEIN-RELATED"/>
    <property type="match status" value="1"/>
</dbReference>
<dbReference type="PANTHER" id="PTHR48081">
    <property type="entry name" value="AB HYDROLASE SUPERFAMILY PROTEIN C4A8.06C"/>
    <property type="match status" value="1"/>
</dbReference>
<evidence type="ECO:0000259" key="3">
    <source>
        <dbReference type="Pfam" id="PF07859"/>
    </source>
</evidence>
<evidence type="ECO:0000313" key="4">
    <source>
        <dbReference type="EMBL" id="RVV98441.1"/>
    </source>
</evidence>